<dbReference type="EMBL" id="JAEHOE010000109">
    <property type="protein sequence ID" value="KAG2486648.1"/>
    <property type="molecule type" value="Genomic_DNA"/>
</dbReference>
<feature type="region of interest" description="Disordered" evidence="1">
    <location>
        <begin position="294"/>
        <end position="314"/>
    </location>
</feature>
<keyword evidence="2" id="KW-0472">Membrane</keyword>
<evidence type="ECO:0000313" key="4">
    <source>
        <dbReference type="Proteomes" id="UP000612055"/>
    </source>
</evidence>
<dbReference type="Proteomes" id="UP000612055">
    <property type="component" value="Unassembled WGS sequence"/>
</dbReference>
<dbReference type="AlphaFoldDB" id="A0A835XM74"/>
<evidence type="ECO:0000256" key="2">
    <source>
        <dbReference type="SAM" id="Phobius"/>
    </source>
</evidence>
<name>A0A835XM74_9CHLO</name>
<keyword evidence="4" id="KW-1185">Reference proteome</keyword>
<feature type="region of interest" description="Disordered" evidence="1">
    <location>
        <begin position="489"/>
        <end position="619"/>
    </location>
</feature>
<comment type="caution">
    <text evidence="3">The sequence shown here is derived from an EMBL/GenBank/DDBJ whole genome shotgun (WGS) entry which is preliminary data.</text>
</comment>
<feature type="transmembrane region" description="Helical" evidence="2">
    <location>
        <begin position="261"/>
        <end position="289"/>
    </location>
</feature>
<keyword evidence="2" id="KW-1133">Transmembrane helix</keyword>
<accession>A0A835XM74</accession>
<feature type="region of interest" description="Disordered" evidence="1">
    <location>
        <begin position="408"/>
        <end position="429"/>
    </location>
</feature>
<feature type="compositionally biased region" description="Gly residues" evidence="1">
    <location>
        <begin position="507"/>
        <end position="518"/>
    </location>
</feature>
<feature type="region of interest" description="Disordered" evidence="1">
    <location>
        <begin position="900"/>
        <end position="928"/>
    </location>
</feature>
<protein>
    <submittedName>
        <fullName evidence="3">Uncharacterized protein</fullName>
    </submittedName>
</protein>
<feature type="compositionally biased region" description="Low complexity" evidence="1">
    <location>
        <begin position="519"/>
        <end position="535"/>
    </location>
</feature>
<evidence type="ECO:0000256" key="1">
    <source>
        <dbReference type="SAM" id="MobiDB-lite"/>
    </source>
</evidence>
<feature type="region of interest" description="Disordered" evidence="1">
    <location>
        <begin position="206"/>
        <end position="250"/>
    </location>
</feature>
<organism evidence="3 4">
    <name type="scientific">Edaphochlamys debaryana</name>
    <dbReference type="NCBI Taxonomy" id="47281"/>
    <lineage>
        <taxon>Eukaryota</taxon>
        <taxon>Viridiplantae</taxon>
        <taxon>Chlorophyta</taxon>
        <taxon>core chlorophytes</taxon>
        <taxon>Chlorophyceae</taxon>
        <taxon>CS clade</taxon>
        <taxon>Chlamydomonadales</taxon>
        <taxon>Chlamydomonadales incertae sedis</taxon>
        <taxon>Edaphochlamys</taxon>
    </lineage>
</organism>
<sequence>MPSGRGPEGLSAERPAGLHASEAAAGGRRQAVGTLGEPPSPPLAPPPPPECVPCSSLVESSLALGLCQYLNLANCSVIAVSCVDSAADPGAFPLQPPAAGPTAAAAGRCQSVMTAFFNLTDAGQVVDVPGFGPASPPTNAATDLAVSSLLKSRVANNGRGYVPGSVAPDDVGISAAVVADAVSRAFGVPSDQVNLVPVLPDGSPDVVIPPPNIDGPAFDNTTRPPPSPGLTPSPELSSTTPPPPAASPTSCSPKIGTLCNAAAVGVIVGIVVGGLVVIALIVSVMFLAVGQPYRNRASDPEPRTRAPRRRMLPYSWGGGGRMDDVMAVEGGPPQFDVLEGPYGDDGMQSRAYDPSAMMAFGVRPEVLMAQRGAGMIVESNRWRQANPNAPYMLPEGYAARVPPLRPSWPGGGALAGQDPGDGGGGGGFLTPLAAPGAVATPLAPGGAYVGPGQQSNALFAGPPGPSGPMGAPSVGISMAGGSAGGAGLGPGQAAGAGPPVGSATGASAGGGYQGGAEGSGDAAVSPTGAGSTATSPGGGPGAATASAAGAAGAASGDLQGGAAPAAAQDAGAGPSAPHKTAAELVVDAGGGGGSGLQANPTLRRPPPLPTRSASEASALQRRLAAGGDVDPFAAAAASGAAIYPSGPSAPPLPSRTFSHNAAWGALGASGAAGSSAAAATRLTAPRQVNPAWAAPVAARRAPFLPSFMRSASDASASAAAGPGYAFAPGGAAGPTHMGGRYVAAEQVGYGPQQAPHAARRYELGRVMPVMGPGGGYYVPGGGAGGAAAAMAPQAMAMGPRRPLGPTHQMPPTYALGLPYRMNPYGGGVPYGNPYGVAPAVQWQQQQPQPQQRYYEDQPYYPVQRYTTGGMTGWYGETPGGAGYDTMYSTQSLYGSMGGYGSPTGFDPRNQLDPRYQTRRGPGGGYGWG</sequence>
<evidence type="ECO:0000313" key="3">
    <source>
        <dbReference type="EMBL" id="KAG2486648.1"/>
    </source>
</evidence>
<feature type="compositionally biased region" description="Low complexity" evidence="1">
    <location>
        <begin position="542"/>
        <end position="577"/>
    </location>
</feature>
<keyword evidence="2" id="KW-0812">Transmembrane</keyword>
<reference evidence="3" key="1">
    <citation type="journal article" date="2020" name="bioRxiv">
        <title>Comparative genomics of Chlamydomonas.</title>
        <authorList>
            <person name="Craig R.J."/>
            <person name="Hasan A.R."/>
            <person name="Ness R.W."/>
            <person name="Keightley P.D."/>
        </authorList>
    </citation>
    <scope>NUCLEOTIDE SEQUENCE</scope>
    <source>
        <strain evidence="3">CCAP 11/70</strain>
    </source>
</reference>
<feature type="compositionally biased region" description="Pro residues" evidence="1">
    <location>
        <begin position="38"/>
        <end position="50"/>
    </location>
</feature>
<feature type="region of interest" description="Disordered" evidence="1">
    <location>
        <begin position="1"/>
        <end position="50"/>
    </location>
</feature>
<feature type="compositionally biased region" description="Low complexity" evidence="1">
    <location>
        <begin position="495"/>
        <end position="506"/>
    </location>
</feature>
<feature type="compositionally biased region" description="Gly residues" evidence="1">
    <location>
        <begin position="409"/>
        <end position="428"/>
    </location>
</feature>
<proteinExistence type="predicted"/>
<gene>
    <name evidence="3" type="ORF">HYH03_014704</name>
</gene>